<feature type="transmembrane region" description="Helical" evidence="2">
    <location>
        <begin position="316"/>
        <end position="336"/>
    </location>
</feature>
<name>A0ABZ2GET7_9GAMM</name>
<dbReference type="InterPro" id="IPR011009">
    <property type="entry name" value="Kinase-like_dom_sf"/>
</dbReference>
<accession>A0ABZ2GET7</accession>
<feature type="domain" description="ABC1 atypical kinase-like" evidence="3">
    <location>
        <begin position="11"/>
        <end position="162"/>
    </location>
</feature>
<dbReference type="Pfam" id="PF03109">
    <property type="entry name" value="ABC1"/>
    <property type="match status" value="1"/>
</dbReference>
<feature type="transmembrane region" description="Helical" evidence="2">
    <location>
        <begin position="348"/>
        <end position="366"/>
    </location>
</feature>
<dbReference type="EMBL" id="CP125967">
    <property type="protein sequence ID" value="WWO39517.1"/>
    <property type="molecule type" value="Genomic_DNA"/>
</dbReference>
<dbReference type="InterPro" id="IPR050154">
    <property type="entry name" value="UbiB_kinase"/>
</dbReference>
<evidence type="ECO:0000256" key="1">
    <source>
        <dbReference type="ARBA" id="ARBA00009670"/>
    </source>
</evidence>
<comment type="similarity">
    <text evidence="1">Belongs to the protein kinase superfamily. ADCK protein kinase family.</text>
</comment>
<sequence length="372" mass="41892">MEQQNHHIARFRPVQLILFLETVLLQELDFCYEAANGEQARRNFSDNPQVIIPRVYGEWSTSTLLIQDYLPGHSPLKPDSLSQHGYDGPRLAQIGADAFIKMVFEHRFYHADPHPGNVMALPGNKVAFIDFGMVGRLSESRRNELLSLVYAISERDSLGMVDVLIGWCSPETLNIAELELAASFFLDRQGNMPLQLHKALTDIFTTAREFKLTLPPDLILLFKALITADGVLHRLDPNIDIIETLRPVIHEQLSHNATSPLNQRSLIRLGQQLLHAGSSLPQTLRLVLRRIQHGRFQADIALTNLEKLGNALERSAMTLAVALLTAIFALILGEWFIQQDIRLADIPVLPILSGLGLTVGIGWLIWQHQRQR</sequence>
<gene>
    <name evidence="4" type="ORF">QNA12_05825</name>
</gene>
<keyword evidence="5" id="KW-1185">Reference proteome</keyword>
<keyword evidence="2" id="KW-0472">Membrane</keyword>
<proteinExistence type="inferred from homology"/>
<evidence type="ECO:0000259" key="3">
    <source>
        <dbReference type="Pfam" id="PF03109"/>
    </source>
</evidence>
<evidence type="ECO:0000256" key="2">
    <source>
        <dbReference type="SAM" id="Phobius"/>
    </source>
</evidence>
<dbReference type="RefSeq" id="WP_264496496.1">
    <property type="nucleotide sequence ID" value="NZ_CP109947.1"/>
</dbReference>
<dbReference type="Proteomes" id="UP001379444">
    <property type="component" value="Chromosome"/>
</dbReference>
<evidence type="ECO:0000313" key="5">
    <source>
        <dbReference type="Proteomes" id="UP001379444"/>
    </source>
</evidence>
<dbReference type="CDD" id="cd05121">
    <property type="entry name" value="ABC1_ADCK3-like"/>
    <property type="match status" value="1"/>
</dbReference>
<dbReference type="PANTHER" id="PTHR10566:SF113">
    <property type="entry name" value="PROTEIN ACTIVITY OF BC1 COMPLEX KINASE 7, CHLOROPLASTIC"/>
    <property type="match status" value="1"/>
</dbReference>
<keyword evidence="2" id="KW-0812">Transmembrane</keyword>
<organism evidence="4 5">
    <name type="scientific">Pectobacterium cacticida</name>
    <dbReference type="NCBI Taxonomy" id="69221"/>
    <lineage>
        <taxon>Bacteria</taxon>
        <taxon>Pseudomonadati</taxon>
        <taxon>Pseudomonadota</taxon>
        <taxon>Gammaproteobacteria</taxon>
        <taxon>Enterobacterales</taxon>
        <taxon>Pectobacteriaceae</taxon>
        <taxon>Pectobacterium</taxon>
    </lineage>
</organism>
<dbReference type="SUPFAM" id="SSF56112">
    <property type="entry name" value="Protein kinase-like (PK-like)"/>
    <property type="match status" value="1"/>
</dbReference>
<dbReference type="InterPro" id="IPR004147">
    <property type="entry name" value="ABC1_dom"/>
</dbReference>
<protein>
    <submittedName>
        <fullName evidence="4">AarF/UbiB family protein</fullName>
    </submittedName>
</protein>
<evidence type="ECO:0000313" key="4">
    <source>
        <dbReference type="EMBL" id="WWO39517.1"/>
    </source>
</evidence>
<reference evidence="4 5" key="1">
    <citation type="journal article" date="2024" name="Front. Plant Sci.">
        <title>Comprehensive phenomic and genomic studies of the species, Pectobacterium cacticida and proposal for reclassification as Alcorniella cacticida comb. nov.</title>
        <authorList>
            <person name="Jonca J."/>
            <person name="Pirhonen M."/>
            <person name="Waleron M.M."/>
            <person name="Gawor J."/>
            <person name="Mrozik A."/>
            <person name="Smoktunowicz M."/>
            <person name="Waleron K."/>
            <person name="Waleron M."/>
        </authorList>
    </citation>
    <scope>NUCLEOTIDE SEQUENCE [LARGE SCALE GENOMIC DNA]</scope>
    <source>
        <strain evidence="4 5">DPMP6</strain>
    </source>
</reference>
<dbReference type="PANTHER" id="PTHR10566">
    <property type="entry name" value="CHAPERONE-ACTIVITY OF BC1 COMPLEX CABC1 -RELATED"/>
    <property type="match status" value="1"/>
</dbReference>
<keyword evidence="2" id="KW-1133">Transmembrane helix</keyword>